<evidence type="ECO:0000313" key="2">
    <source>
        <dbReference type="EMBL" id="EDY15878.1"/>
    </source>
</evidence>
<dbReference type="eggNOG" id="ENOG5033XJF">
    <property type="taxonomic scope" value="Bacteria"/>
</dbReference>
<dbReference type="EMBL" id="ABVL01000049">
    <property type="protein sequence ID" value="EDY15878.1"/>
    <property type="molecule type" value="Genomic_DNA"/>
</dbReference>
<dbReference type="RefSeq" id="WP_006983927.1">
    <property type="nucleotide sequence ID" value="NZ_ABVL01000049.1"/>
</dbReference>
<accession>B4DCG9</accession>
<proteinExistence type="predicted"/>
<organism evidence="2 3">
    <name type="scientific">Chthoniobacter flavus Ellin428</name>
    <dbReference type="NCBI Taxonomy" id="497964"/>
    <lineage>
        <taxon>Bacteria</taxon>
        <taxon>Pseudomonadati</taxon>
        <taxon>Verrucomicrobiota</taxon>
        <taxon>Spartobacteria</taxon>
        <taxon>Chthoniobacterales</taxon>
        <taxon>Chthoniobacteraceae</taxon>
        <taxon>Chthoniobacter</taxon>
    </lineage>
</organism>
<keyword evidence="3" id="KW-1185">Reference proteome</keyword>
<protein>
    <recommendedName>
        <fullName evidence="4">WD40 domain protein beta Propeller</fullName>
    </recommendedName>
</protein>
<name>B4DCG9_9BACT</name>
<dbReference type="AlphaFoldDB" id="B4DCG9"/>
<comment type="caution">
    <text evidence="2">The sequence shown here is derived from an EMBL/GenBank/DDBJ whole genome shotgun (WGS) entry which is preliminary data.</text>
</comment>
<reference evidence="2 3" key="1">
    <citation type="journal article" date="2011" name="J. Bacteriol.">
        <title>Genome sequence of Chthoniobacter flavus Ellin428, an aerobic heterotrophic soil bacterium.</title>
        <authorList>
            <person name="Kant R."/>
            <person name="van Passel M.W."/>
            <person name="Palva A."/>
            <person name="Lucas S."/>
            <person name="Lapidus A."/>
            <person name="Glavina Del Rio T."/>
            <person name="Dalin E."/>
            <person name="Tice H."/>
            <person name="Bruce D."/>
            <person name="Goodwin L."/>
            <person name="Pitluck S."/>
            <person name="Larimer F.W."/>
            <person name="Land M.L."/>
            <person name="Hauser L."/>
            <person name="Sangwan P."/>
            <person name="de Vos W.M."/>
            <person name="Janssen P.H."/>
            <person name="Smidt H."/>
        </authorList>
    </citation>
    <scope>NUCLEOTIDE SEQUENCE [LARGE SCALE GENOMIC DNA]</scope>
    <source>
        <strain evidence="2 3">Ellin428</strain>
    </source>
</reference>
<evidence type="ECO:0000313" key="3">
    <source>
        <dbReference type="Proteomes" id="UP000005824"/>
    </source>
</evidence>
<evidence type="ECO:0000256" key="1">
    <source>
        <dbReference type="SAM" id="SignalP"/>
    </source>
</evidence>
<sequence>MFLHLSVRVALVLFLALRVSAWGDPVPKGFLVPEDSLSPDGRYGVTVPILDEAPDTDATHNSVIEMKTGKILGAIRASTGWNRMNHGGVLPAQWSPDGSLLLWTVDGKWFFHSLVLLKMEKGRIAWQTDVLKAGQQAILARTKKAAPAKYAAAKKANAGNGSAYPEGFSVDVVTKGDLAFPLHVDVSLTSNPKDIPDEPTLESNLQGLVNERGEFVVTAFHLGRGHTERF</sequence>
<feature type="signal peptide" evidence="1">
    <location>
        <begin position="1"/>
        <end position="21"/>
    </location>
</feature>
<keyword evidence="1" id="KW-0732">Signal</keyword>
<dbReference type="Proteomes" id="UP000005824">
    <property type="component" value="Unassembled WGS sequence"/>
</dbReference>
<feature type="chain" id="PRO_5002802761" description="WD40 domain protein beta Propeller" evidence="1">
    <location>
        <begin position="22"/>
        <end position="230"/>
    </location>
</feature>
<dbReference type="InParanoid" id="B4DCG9"/>
<evidence type="ECO:0008006" key="4">
    <source>
        <dbReference type="Google" id="ProtNLM"/>
    </source>
</evidence>
<gene>
    <name evidence="2" type="ORF">CfE428DRAFT_6610</name>
</gene>